<name>A0A0E9SQ22_ANGAN</name>
<accession>A0A0E9SQ22</accession>
<protein>
    <submittedName>
        <fullName evidence="2">Uncharacterized protein</fullName>
    </submittedName>
</protein>
<evidence type="ECO:0000313" key="2">
    <source>
        <dbReference type="EMBL" id="JAH42638.1"/>
    </source>
</evidence>
<dbReference type="AlphaFoldDB" id="A0A0E9SQ22"/>
<evidence type="ECO:0000256" key="1">
    <source>
        <dbReference type="SAM" id="MobiDB-lite"/>
    </source>
</evidence>
<sequence length="59" mass="6500">MTQKYKRLTSGLRGGSSCRNAPHSLNPDHVGSIPAVSGSPLDQQIIVPVPQRNYISKRW</sequence>
<reference evidence="2" key="2">
    <citation type="journal article" date="2015" name="Fish Shellfish Immunol.">
        <title>Early steps in the European eel (Anguilla anguilla)-Vibrio vulnificus interaction in the gills: Role of the RtxA13 toxin.</title>
        <authorList>
            <person name="Callol A."/>
            <person name="Pajuelo D."/>
            <person name="Ebbesson L."/>
            <person name="Teles M."/>
            <person name="MacKenzie S."/>
            <person name="Amaro C."/>
        </authorList>
    </citation>
    <scope>NUCLEOTIDE SEQUENCE</scope>
</reference>
<dbReference type="EMBL" id="GBXM01065939">
    <property type="protein sequence ID" value="JAH42638.1"/>
    <property type="molecule type" value="Transcribed_RNA"/>
</dbReference>
<proteinExistence type="predicted"/>
<feature type="region of interest" description="Disordered" evidence="1">
    <location>
        <begin position="1"/>
        <end position="37"/>
    </location>
</feature>
<reference evidence="2" key="1">
    <citation type="submission" date="2014-11" db="EMBL/GenBank/DDBJ databases">
        <authorList>
            <person name="Amaro Gonzalez C."/>
        </authorList>
    </citation>
    <scope>NUCLEOTIDE SEQUENCE</scope>
</reference>
<organism evidence="2">
    <name type="scientific">Anguilla anguilla</name>
    <name type="common">European freshwater eel</name>
    <name type="synonym">Muraena anguilla</name>
    <dbReference type="NCBI Taxonomy" id="7936"/>
    <lineage>
        <taxon>Eukaryota</taxon>
        <taxon>Metazoa</taxon>
        <taxon>Chordata</taxon>
        <taxon>Craniata</taxon>
        <taxon>Vertebrata</taxon>
        <taxon>Euteleostomi</taxon>
        <taxon>Actinopterygii</taxon>
        <taxon>Neopterygii</taxon>
        <taxon>Teleostei</taxon>
        <taxon>Anguilliformes</taxon>
        <taxon>Anguillidae</taxon>
        <taxon>Anguilla</taxon>
    </lineage>
</organism>